<organism evidence="7 8">
    <name type="scientific">Phyllotreta striolata</name>
    <name type="common">Striped flea beetle</name>
    <name type="synonym">Crioceris striolata</name>
    <dbReference type="NCBI Taxonomy" id="444603"/>
    <lineage>
        <taxon>Eukaryota</taxon>
        <taxon>Metazoa</taxon>
        <taxon>Ecdysozoa</taxon>
        <taxon>Arthropoda</taxon>
        <taxon>Hexapoda</taxon>
        <taxon>Insecta</taxon>
        <taxon>Pterygota</taxon>
        <taxon>Neoptera</taxon>
        <taxon>Endopterygota</taxon>
        <taxon>Coleoptera</taxon>
        <taxon>Polyphaga</taxon>
        <taxon>Cucujiformia</taxon>
        <taxon>Chrysomeloidea</taxon>
        <taxon>Chrysomelidae</taxon>
        <taxon>Galerucinae</taxon>
        <taxon>Alticini</taxon>
        <taxon>Phyllotreta</taxon>
    </lineage>
</organism>
<dbReference type="AlphaFoldDB" id="A0A9N9TSJ3"/>
<reference evidence="7" key="1">
    <citation type="submission" date="2022-01" db="EMBL/GenBank/DDBJ databases">
        <authorList>
            <person name="King R."/>
        </authorList>
    </citation>
    <scope>NUCLEOTIDE SEQUENCE</scope>
</reference>
<comment type="similarity">
    <text evidence="2">Belongs to the UPF0389 family.</text>
</comment>
<proteinExistence type="inferred from homology"/>
<gene>
    <name evidence="7" type="ORF">PHYEVI_LOCUS5908</name>
</gene>
<protein>
    <submittedName>
        <fullName evidence="7">Uncharacterized protein</fullName>
    </submittedName>
</protein>
<keyword evidence="5 6" id="KW-0472">Membrane</keyword>
<dbReference type="GO" id="GO:0016020">
    <property type="term" value="C:membrane"/>
    <property type="evidence" value="ECO:0007669"/>
    <property type="project" value="UniProtKB-SubCell"/>
</dbReference>
<dbReference type="PANTHER" id="PTHR13674">
    <property type="entry name" value="GROWTH AND TRANSFORMATION-DEPENDENT PROTEIN"/>
    <property type="match status" value="1"/>
</dbReference>
<evidence type="ECO:0000313" key="7">
    <source>
        <dbReference type="EMBL" id="CAG9859534.1"/>
    </source>
</evidence>
<evidence type="ECO:0000256" key="4">
    <source>
        <dbReference type="ARBA" id="ARBA00022989"/>
    </source>
</evidence>
<dbReference type="InterPro" id="IPR009432">
    <property type="entry name" value="DUF1075"/>
</dbReference>
<evidence type="ECO:0000256" key="3">
    <source>
        <dbReference type="ARBA" id="ARBA00022692"/>
    </source>
</evidence>
<keyword evidence="3 6" id="KW-0812">Transmembrane</keyword>
<dbReference type="EMBL" id="OU900095">
    <property type="protein sequence ID" value="CAG9859534.1"/>
    <property type="molecule type" value="Genomic_DNA"/>
</dbReference>
<dbReference type="PANTHER" id="PTHR13674:SF5">
    <property type="entry name" value="UPF0389 PROTEIN CG9231"/>
    <property type="match status" value="1"/>
</dbReference>
<dbReference type="OrthoDB" id="8193498at2759"/>
<evidence type="ECO:0000256" key="2">
    <source>
        <dbReference type="ARBA" id="ARBA00007363"/>
    </source>
</evidence>
<feature type="transmembrane region" description="Helical" evidence="6">
    <location>
        <begin position="77"/>
        <end position="96"/>
    </location>
</feature>
<comment type="subcellular location">
    <subcellularLocation>
        <location evidence="1">Membrane</location>
        <topology evidence="1">Single-pass membrane protein</topology>
    </subcellularLocation>
</comment>
<name>A0A9N9TSJ3_PHYSR</name>
<dbReference type="Proteomes" id="UP001153712">
    <property type="component" value="Chromosome 2"/>
</dbReference>
<evidence type="ECO:0000256" key="1">
    <source>
        <dbReference type="ARBA" id="ARBA00004167"/>
    </source>
</evidence>
<evidence type="ECO:0000256" key="5">
    <source>
        <dbReference type="ARBA" id="ARBA00023136"/>
    </source>
</evidence>
<evidence type="ECO:0000313" key="8">
    <source>
        <dbReference type="Proteomes" id="UP001153712"/>
    </source>
</evidence>
<keyword evidence="4 6" id="KW-1133">Transmembrane helix</keyword>
<dbReference type="Pfam" id="PF06388">
    <property type="entry name" value="DUF1075"/>
    <property type="match status" value="1"/>
</dbReference>
<accession>A0A9N9TSJ3</accession>
<evidence type="ECO:0000256" key="6">
    <source>
        <dbReference type="SAM" id="Phobius"/>
    </source>
</evidence>
<sequence>MAFIRNIFSKSLKHNSLVGWVRFQHNAGELGSTTHKVNNLERRFLVWTGNYKTVKEVPTYVSQSTMEKCRNRVRIKIANYMMLATVIGCFAMVYVGKKEAKEGVSLVKLNQQWHDDYKAQKEKEGQVSK</sequence>
<keyword evidence="8" id="KW-1185">Reference proteome</keyword>